<dbReference type="Gene3D" id="3.90.850.10">
    <property type="entry name" value="Fumarylacetoacetase-like, C-terminal domain"/>
    <property type="match status" value="1"/>
</dbReference>
<dbReference type="InterPro" id="IPR011234">
    <property type="entry name" value="Fumarylacetoacetase-like_C"/>
</dbReference>
<dbReference type="Proteomes" id="UP000198870">
    <property type="component" value="Unassembled WGS sequence"/>
</dbReference>
<proteinExistence type="predicted"/>
<dbReference type="STRING" id="419481.SAMN05216233_10470"/>
<dbReference type="RefSeq" id="WP_092209763.1">
    <property type="nucleotide sequence ID" value="NZ_FMUX01000004.1"/>
</dbReference>
<keyword evidence="3" id="KW-1185">Reference proteome</keyword>
<reference evidence="2 3" key="1">
    <citation type="submission" date="2016-10" db="EMBL/GenBank/DDBJ databases">
        <authorList>
            <person name="de Groot N.N."/>
        </authorList>
    </citation>
    <scope>NUCLEOTIDE SEQUENCE [LARGE SCALE GENOMIC DNA]</scope>
    <source>
        <strain evidence="2 3">AA1</strain>
    </source>
</reference>
<gene>
    <name evidence="2" type="ORF">SAMN05216233_10470</name>
</gene>
<organism evidence="2 3">
    <name type="scientific">Desulfoluna spongiiphila</name>
    <dbReference type="NCBI Taxonomy" id="419481"/>
    <lineage>
        <taxon>Bacteria</taxon>
        <taxon>Pseudomonadati</taxon>
        <taxon>Thermodesulfobacteriota</taxon>
        <taxon>Desulfobacteria</taxon>
        <taxon>Desulfobacterales</taxon>
        <taxon>Desulfolunaceae</taxon>
        <taxon>Desulfoluna</taxon>
    </lineage>
</organism>
<dbReference type="PANTHER" id="PTHR43211">
    <property type="entry name" value="FUMARYLACETOACETATE HYDROLASE"/>
    <property type="match status" value="1"/>
</dbReference>
<dbReference type="AlphaFoldDB" id="A0A1G5DA74"/>
<evidence type="ECO:0000259" key="1">
    <source>
        <dbReference type="Pfam" id="PF01557"/>
    </source>
</evidence>
<dbReference type="SUPFAM" id="SSF56529">
    <property type="entry name" value="FAH"/>
    <property type="match status" value="1"/>
</dbReference>
<accession>A0A1G5DA74</accession>
<evidence type="ECO:0000313" key="3">
    <source>
        <dbReference type="Proteomes" id="UP000198870"/>
    </source>
</evidence>
<dbReference type="GO" id="GO:0016787">
    <property type="term" value="F:hydrolase activity"/>
    <property type="evidence" value="ECO:0007669"/>
    <property type="project" value="UniProtKB-KW"/>
</dbReference>
<keyword evidence="2" id="KW-0378">Hydrolase</keyword>
<sequence>MKLVTWLKNGDEAALGALTGDDDIVDLKAAATLFGVSDEPFESMLSLIRSGEGALDAARHVMVRVSEEGAAELCTPMASARLLAPLPVPESVRDAMAFEDHIINCIRVLGLKQLGLLDEKIERRWGRRFTLARLINRAWYDRPVYYKSNRFSVVGHGAEVPIPSYCRRFDYELELGIVIGKAGADIPAARAEEHIFGYTLFNDFSARDEQMREMKGRLGPAKGKDFNGGNAMGPVLVTRDEILDPRSITLTARVNGQEWSRGSTADMHWSFEEIIQAVSRDETLYPGEFIGSGTCSGKEGRGCGLEMGRFLSSGDTVELSADGIGTLRNRVI</sequence>
<dbReference type="Pfam" id="PF01557">
    <property type="entry name" value="FAA_hydrolase"/>
    <property type="match status" value="1"/>
</dbReference>
<dbReference type="InterPro" id="IPR036663">
    <property type="entry name" value="Fumarylacetoacetase_C_sf"/>
</dbReference>
<evidence type="ECO:0000313" key="2">
    <source>
        <dbReference type="EMBL" id="SCY11516.1"/>
    </source>
</evidence>
<protein>
    <submittedName>
        <fullName evidence="2">Fumarylacetoacetate (FAA) hydrolase family protein</fullName>
    </submittedName>
</protein>
<dbReference type="PANTHER" id="PTHR43211:SF1">
    <property type="entry name" value="BLL6422 PROTEIN"/>
    <property type="match status" value="1"/>
</dbReference>
<feature type="domain" description="Fumarylacetoacetase-like C-terminal" evidence="1">
    <location>
        <begin position="141"/>
        <end position="331"/>
    </location>
</feature>
<name>A0A1G5DA74_9BACT</name>
<dbReference type="EMBL" id="FMUX01000004">
    <property type="protein sequence ID" value="SCY11516.1"/>
    <property type="molecule type" value="Genomic_DNA"/>
</dbReference>
<dbReference type="OrthoDB" id="3766879at2"/>